<evidence type="ECO:0000313" key="4">
    <source>
        <dbReference type="Proteomes" id="UP000245699"/>
    </source>
</evidence>
<reference evidence="3 4" key="1">
    <citation type="journal article" date="2018" name="MBio">
        <title>Comparative Genomics Reveals the Core Gene Toolbox for the Fungus-Insect Symbiosis.</title>
        <authorList>
            <person name="Wang Y."/>
            <person name="Stata M."/>
            <person name="Wang W."/>
            <person name="Stajich J.E."/>
            <person name="White M.M."/>
            <person name="Moncalvo J.M."/>
        </authorList>
    </citation>
    <scope>NUCLEOTIDE SEQUENCE [LARGE SCALE GENOMIC DNA]</scope>
    <source>
        <strain evidence="3 4">AUS-77-4</strain>
    </source>
</reference>
<evidence type="ECO:0000313" key="3">
    <source>
        <dbReference type="EMBL" id="PVU92945.1"/>
    </source>
</evidence>
<feature type="compositionally biased region" description="Basic and acidic residues" evidence="2">
    <location>
        <begin position="324"/>
        <end position="336"/>
    </location>
</feature>
<feature type="coiled-coil region" evidence="1">
    <location>
        <begin position="219"/>
        <end position="246"/>
    </location>
</feature>
<organism evidence="3 4">
    <name type="scientific">Furculomyces boomerangus</name>
    <dbReference type="NCBI Taxonomy" id="61424"/>
    <lineage>
        <taxon>Eukaryota</taxon>
        <taxon>Fungi</taxon>
        <taxon>Fungi incertae sedis</taxon>
        <taxon>Zoopagomycota</taxon>
        <taxon>Kickxellomycotina</taxon>
        <taxon>Harpellomycetes</taxon>
        <taxon>Harpellales</taxon>
        <taxon>Harpellaceae</taxon>
        <taxon>Furculomyces</taxon>
    </lineage>
</organism>
<evidence type="ECO:0000256" key="2">
    <source>
        <dbReference type="SAM" id="MobiDB-lite"/>
    </source>
</evidence>
<protein>
    <submittedName>
        <fullName evidence="3">Uncharacterized protein</fullName>
    </submittedName>
</protein>
<dbReference type="AlphaFoldDB" id="A0A2T9YKT8"/>
<keyword evidence="4" id="KW-1185">Reference proteome</keyword>
<dbReference type="Proteomes" id="UP000245699">
    <property type="component" value="Unassembled WGS sequence"/>
</dbReference>
<feature type="region of interest" description="Disordered" evidence="2">
    <location>
        <begin position="315"/>
        <end position="345"/>
    </location>
</feature>
<gene>
    <name evidence="3" type="ORF">BB559_003518</name>
</gene>
<proteinExistence type="predicted"/>
<accession>A0A2T9YKT8</accession>
<dbReference type="EMBL" id="MBFT01000340">
    <property type="protein sequence ID" value="PVU92945.1"/>
    <property type="molecule type" value="Genomic_DNA"/>
</dbReference>
<sequence length="382" mass="43933">MTSATNLQIFQPTLKKDYIMTKHKLSGLKDLFTSKLPETKNPNKRIKVPTRIPSWAAPKEKPLLNFVFTPATTSSPYNPPKTLTSVPPNSPSKQNSKLIRKSIDSKTKIPNRTQKNLPNYSPNTVNYCNRVGCSASLSHSQSLINKSPNSYIYQRQNKSKTDTAVFISHSTSLKRQCSNNSSQSTISCIPPNQKDQEYARMEKKIKDLQLQLDSQFILMDELETINKELCDQVDTQINKNKELVQENTLLKKLQTETNANNKNEKNMFRTNNSSFMRSNDTAINQNHLQFDNQTINDIYTLRKLLENLDKKLLNSNKNKNSKSQKKDKTCRQKHQTEINSTKGKNMNSYYNQSDIWKSYREEGDLQSDLMSPLYETFVTLVI</sequence>
<evidence type="ECO:0000256" key="1">
    <source>
        <dbReference type="SAM" id="Coils"/>
    </source>
</evidence>
<comment type="caution">
    <text evidence="3">The sequence shown here is derived from an EMBL/GenBank/DDBJ whole genome shotgun (WGS) entry which is preliminary data.</text>
</comment>
<feature type="region of interest" description="Disordered" evidence="2">
    <location>
        <begin position="77"/>
        <end position="97"/>
    </location>
</feature>
<keyword evidence="1" id="KW-0175">Coiled coil</keyword>
<name>A0A2T9YKT8_9FUNG</name>